<dbReference type="EMBL" id="SISK01000003">
    <property type="protein sequence ID" value="TBN41911.1"/>
    <property type="molecule type" value="Genomic_DNA"/>
</dbReference>
<feature type="chain" id="PRO_5020964842" description="C-type lysozyme inhibitor domain-containing protein" evidence="1">
    <location>
        <begin position="22"/>
        <end position="111"/>
    </location>
</feature>
<dbReference type="AlphaFoldDB" id="A0A4Q9G483"/>
<evidence type="ECO:0000256" key="1">
    <source>
        <dbReference type="SAM" id="SignalP"/>
    </source>
</evidence>
<dbReference type="PROSITE" id="PS51257">
    <property type="entry name" value="PROKAR_LIPOPROTEIN"/>
    <property type="match status" value="1"/>
</dbReference>
<keyword evidence="3" id="KW-1185">Reference proteome</keyword>
<dbReference type="Proteomes" id="UP000293520">
    <property type="component" value="Unassembled WGS sequence"/>
</dbReference>
<sequence>MKLHILPAALFPVLLLTACQAPPTSPRPTGQLPFMGSWDCGATTMTFTPDSYQPSVDAQPMTIRSFSTQNRVTTMTLDDGAVIEVQSQNDNQINWMSQSTGDSFVCTRIAG</sequence>
<evidence type="ECO:0008006" key="4">
    <source>
        <dbReference type="Google" id="ProtNLM"/>
    </source>
</evidence>
<dbReference type="RefSeq" id="WP_130990369.1">
    <property type="nucleotide sequence ID" value="NZ_SISK01000003.1"/>
</dbReference>
<keyword evidence="1" id="KW-0732">Signal</keyword>
<name>A0A4Q9G483_9RHOB</name>
<protein>
    <recommendedName>
        <fullName evidence="4">C-type lysozyme inhibitor domain-containing protein</fullName>
    </recommendedName>
</protein>
<accession>A0A4Q9G483</accession>
<comment type="caution">
    <text evidence="2">The sequence shown here is derived from an EMBL/GenBank/DDBJ whole genome shotgun (WGS) entry which is preliminary data.</text>
</comment>
<proteinExistence type="predicted"/>
<evidence type="ECO:0000313" key="2">
    <source>
        <dbReference type="EMBL" id="TBN41911.1"/>
    </source>
</evidence>
<dbReference type="OrthoDB" id="8453064at2"/>
<evidence type="ECO:0000313" key="3">
    <source>
        <dbReference type="Proteomes" id="UP000293520"/>
    </source>
</evidence>
<organism evidence="2 3">
    <name type="scientific">Paracoccus subflavus</name>
    <dbReference type="NCBI Taxonomy" id="2528244"/>
    <lineage>
        <taxon>Bacteria</taxon>
        <taxon>Pseudomonadati</taxon>
        <taxon>Pseudomonadota</taxon>
        <taxon>Alphaproteobacteria</taxon>
        <taxon>Rhodobacterales</taxon>
        <taxon>Paracoccaceae</taxon>
        <taxon>Paracoccus</taxon>
    </lineage>
</organism>
<gene>
    <name evidence="2" type="ORF">EYE42_05790</name>
</gene>
<feature type="signal peptide" evidence="1">
    <location>
        <begin position="1"/>
        <end position="21"/>
    </location>
</feature>
<reference evidence="2 3" key="1">
    <citation type="submission" date="2019-02" db="EMBL/GenBank/DDBJ databases">
        <title>Paracoccus subflavus sp. nov., isolated from marine sediment of the Pacific Ocean.</title>
        <authorList>
            <person name="Zhang G."/>
        </authorList>
    </citation>
    <scope>NUCLEOTIDE SEQUENCE [LARGE SCALE GENOMIC DNA]</scope>
    <source>
        <strain evidence="2 3">GY0581</strain>
    </source>
</reference>